<dbReference type="Proteomes" id="UP001066276">
    <property type="component" value="Chromosome 3_2"/>
</dbReference>
<evidence type="ECO:0000313" key="2">
    <source>
        <dbReference type="Proteomes" id="UP001066276"/>
    </source>
</evidence>
<dbReference type="AlphaFoldDB" id="A0AAV7TH25"/>
<keyword evidence="2" id="KW-1185">Reference proteome</keyword>
<comment type="caution">
    <text evidence="1">The sequence shown here is derived from an EMBL/GenBank/DDBJ whole genome shotgun (WGS) entry which is preliminary data.</text>
</comment>
<organism evidence="1 2">
    <name type="scientific">Pleurodeles waltl</name>
    <name type="common">Iberian ribbed newt</name>
    <dbReference type="NCBI Taxonomy" id="8319"/>
    <lineage>
        <taxon>Eukaryota</taxon>
        <taxon>Metazoa</taxon>
        <taxon>Chordata</taxon>
        <taxon>Craniata</taxon>
        <taxon>Vertebrata</taxon>
        <taxon>Euteleostomi</taxon>
        <taxon>Amphibia</taxon>
        <taxon>Batrachia</taxon>
        <taxon>Caudata</taxon>
        <taxon>Salamandroidea</taxon>
        <taxon>Salamandridae</taxon>
        <taxon>Pleurodelinae</taxon>
        <taxon>Pleurodeles</taxon>
    </lineage>
</organism>
<proteinExistence type="predicted"/>
<accession>A0AAV7TH25</accession>
<sequence length="249" mass="27788">MDRAPEHAPGGRDGVPWMLRGPAGSSRCKARLLRAWSCGSPRAAAGPARKWRPCGERGSLAVRKWRERHFQVRTSAAVLLEETTAANPGVPGPRTGRGGAWLPTLATRQERRRCTLALQPDRDFWSEDTSRSSIRRTINLLVDSDEYGQLEMASKKHSKKKGSLKDLFTKTPECGDVAGSVRAESDGAPLTRAFMEQLFRSSHKDFATLKREILADNKDLKREVIDLGQQVDMVEQTHDAQEEELDCPR</sequence>
<protein>
    <submittedName>
        <fullName evidence="1">Uncharacterized protein</fullName>
    </submittedName>
</protein>
<gene>
    <name evidence="1" type="ORF">NDU88_000709</name>
</gene>
<dbReference type="EMBL" id="JANPWB010000006">
    <property type="protein sequence ID" value="KAJ1175421.1"/>
    <property type="molecule type" value="Genomic_DNA"/>
</dbReference>
<name>A0AAV7TH25_PLEWA</name>
<evidence type="ECO:0000313" key="1">
    <source>
        <dbReference type="EMBL" id="KAJ1175421.1"/>
    </source>
</evidence>
<reference evidence="1" key="1">
    <citation type="journal article" date="2022" name="bioRxiv">
        <title>Sequencing and chromosome-scale assembly of the giantPleurodeles waltlgenome.</title>
        <authorList>
            <person name="Brown T."/>
            <person name="Elewa A."/>
            <person name="Iarovenko S."/>
            <person name="Subramanian E."/>
            <person name="Araus A.J."/>
            <person name="Petzold A."/>
            <person name="Susuki M."/>
            <person name="Suzuki K.-i.T."/>
            <person name="Hayashi T."/>
            <person name="Toyoda A."/>
            <person name="Oliveira C."/>
            <person name="Osipova E."/>
            <person name="Leigh N.D."/>
            <person name="Simon A."/>
            <person name="Yun M.H."/>
        </authorList>
    </citation>
    <scope>NUCLEOTIDE SEQUENCE</scope>
    <source>
        <strain evidence="1">20211129_DDA</strain>
        <tissue evidence="1">Liver</tissue>
    </source>
</reference>